<sequence>MKRTIDLELIPVGGFVPDEHAVCPFTDCTGAVMSYDLERGELVCPDCRTGALAMAEIAHAERVAL</sequence>
<proteinExistence type="predicted"/>
<protein>
    <submittedName>
        <fullName evidence="1">Uncharacterized protein</fullName>
    </submittedName>
</protein>
<dbReference type="EMBL" id="BOMI01000033">
    <property type="protein sequence ID" value="GID73391.1"/>
    <property type="molecule type" value="Genomic_DNA"/>
</dbReference>
<gene>
    <name evidence="1" type="ORF">Ade02nite_20320</name>
</gene>
<comment type="caution">
    <text evidence="1">The sequence shown here is derived from an EMBL/GenBank/DDBJ whole genome shotgun (WGS) entry which is preliminary data.</text>
</comment>
<organism evidence="1 2">
    <name type="scientific">Paractinoplanes deccanensis</name>
    <dbReference type="NCBI Taxonomy" id="113561"/>
    <lineage>
        <taxon>Bacteria</taxon>
        <taxon>Bacillati</taxon>
        <taxon>Actinomycetota</taxon>
        <taxon>Actinomycetes</taxon>
        <taxon>Micromonosporales</taxon>
        <taxon>Micromonosporaceae</taxon>
        <taxon>Paractinoplanes</taxon>
    </lineage>
</organism>
<accession>A0ABQ3Y073</accession>
<evidence type="ECO:0000313" key="1">
    <source>
        <dbReference type="EMBL" id="GID73391.1"/>
    </source>
</evidence>
<keyword evidence="2" id="KW-1185">Reference proteome</keyword>
<name>A0ABQ3Y073_9ACTN</name>
<dbReference type="RefSeq" id="WP_203761313.1">
    <property type="nucleotide sequence ID" value="NZ_BAAABO010000029.1"/>
</dbReference>
<evidence type="ECO:0000313" key="2">
    <source>
        <dbReference type="Proteomes" id="UP000609879"/>
    </source>
</evidence>
<dbReference type="Proteomes" id="UP000609879">
    <property type="component" value="Unassembled WGS sequence"/>
</dbReference>
<reference evidence="1 2" key="1">
    <citation type="submission" date="2021-01" db="EMBL/GenBank/DDBJ databases">
        <title>Whole genome shotgun sequence of Actinoplanes deccanensis NBRC 13994.</title>
        <authorList>
            <person name="Komaki H."/>
            <person name="Tamura T."/>
        </authorList>
    </citation>
    <scope>NUCLEOTIDE SEQUENCE [LARGE SCALE GENOMIC DNA]</scope>
    <source>
        <strain evidence="1 2">NBRC 13994</strain>
    </source>
</reference>